<dbReference type="EMBL" id="SDWW01000084">
    <property type="protein sequence ID" value="RYV49374.1"/>
    <property type="molecule type" value="Genomic_DNA"/>
</dbReference>
<evidence type="ECO:0000313" key="1">
    <source>
        <dbReference type="EMBL" id="RYV49374.1"/>
    </source>
</evidence>
<accession>A0A4V1ZGQ6</accession>
<gene>
    <name evidence="1" type="ORF">EUA98_19110</name>
</gene>
<proteinExistence type="predicted"/>
<dbReference type="OrthoDB" id="3239759at2"/>
<dbReference type="AlphaFoldDB" id="A0A4V1ZGQ6"/>
<dbReference type="Proteomes" id="UP000293764">
    <property type="component" value="Unassembled WGS sequence"/>
</dbReference>
<name>A0A4V1ZGQ6_9MICO</name>
<protein>
    <submittedName>
        <fullName evidence="1">Uncharacterized protein</fullName>
    </submittedName>
</protein>
<keyword evidence="2" id="KW-1185">Reference proteome</keyword>
<organism evidence="1 2">
    <name type="scientific">Pengzhenrongella frigida</name>
    <dbReference type="NCBI Taxonomy" id="1259133"/>
    <lineage>
        <taxon>Bacteria</taxon>
        <taxon>Bacillati</taxon>
        <taxon>Actinomycetota</taxon>
        <taxon>Actinomycetes</taxon>
        <taxon>Micrococcales</taxon>
        <taxon>Pengzhenrongella</taxon>
    </lineage>
</organism>
<sequence length="276" mass="29828">MSAPAFTSPGGLRELLRRFADPTHPSQWNGPEGDALARHCIARFTPLARKYRQPPQDAASFAFEVMCDPHLLDVDDPWAVVTTAVKRSFSAQFTGDSLLCGDRAARRAVDVHDPQRITDRDWTFLEAQLSPETDNDDAPVPRTTKAGDIAPVELDSAVSDAVRLLRACGWPPDAAQFALEYIGGRLELAGNPATAFEYLRRDKVARAQLDIGQHAWTAVLTAVLGSPDTDRGLGPTGKGMLLRILAGSPLDQVATDTGLVSALASSAPRERRPSHV</sequence>
<comment type="caution">
    <text evidence="1">The sequence shown here is derived from an EMBL/GenBank/DDBJ whole genome shotgun (WGS) entry which is preliminary data.</text>
</comment>
<reference evidence="1 2" key="1">
    <citation type="submission" date="2019-01" db="EMBL/GenBank/DDBJ databases">
        <title>Novel species of Cellulomonas.</title>
        <authorList>
            <person name="Liu Q."/>
            <person name="Xin Y.-H."/>
        </authorList>
    </citation>
    <scope>NUCLEOTIDE SEQUENCE [LARGE SCALE GENOMIC DNA]</scope>
    <source>
        <strain evidence="1 2">HLT2-17</strain>
    </source>
</reference>
<evidence type="ECO:0000313" key="2">
    <source>
        <dbReference type="Proteomes" id="UP000293764"/>
    </source>
</evidence>
<dbReference type="RefSeq" id="WP_130104275.1">
    <property type="nucleotide sequence ID" value="NZ_SDWW01000084.1"/>
</dbReference>